<evidence type="ECO:0000313" key="1">
    <source>
        <dbReference type="EMBL" id="WGW03470.1"/>
    </source>
</evidence>
<accession>A0ABY8QFT0</accession>
<name>A0ABY8QFT0_9RHOB</name>
<protein>
    <submittedName>
        <fullName evidence="1">Uncharacterized protein</fullName>
    </submittedName>
</protein>
<evidence type="ECO:0000313" key="2">
    <source>
        <dbReference type="Proteomes" id="UP001241605"/>
    </source>
</evidence>
<dbReference type="Proteomes" id="UP001241605">
    <property type="component" value="Chromosome"/>
</dbReference>
<organism evidence="1 2">
    <name type="scientific">Tropicibacter oceani</name>
    <dbReference type="NCBI Taxonomy" id="3058420"/>
    <lineage>
        <taxon>Bacteria</taxon>
        <taxon>Pseudomonadati</taxon>
        <taxon>Pseudomonadota</taxon>
        <taxon>Alphaproteobacteria</taxon>
        <taxon>Rhodobacterales</taxon>
        <taxon>Roseobacteraceae</taxon>
        <taxon>Tropicibacter</taxon>
    </lineage>
</organism>
<sequence length="72" mass="7590">MGIEYHYSDNITLGLAIYGASLSLKQQFSDFQAGALQAPPFPDLPSISPTEMTGIAPPGLQVMSQGCSANLM</sequence>
<reference evidence="1 2" key="1">
    <citation type="submission" date="2023-05" db="EMBL/GenBank/DDBJ databases">
        <title>YMD87, complete Genome.</title>
        <authorList>
            <person name="Zhang J."/>
            <person name="Xu X."/>
        </authorList>
    </citation>
    <scope>NUCLEOTIDE SEQUENCE [LARGE SCALE GENOMIC DNA]</scope>
    <source>
        <strain evidence="1 2">YMD87</strain>
    </source>
</reference>
<proteinExistence type="predicted"/>
<dbReference type="EMBL" id="CP124616">
    <property type="protein sequence ID" value="WGW03470.1"/>
    <property type="molecule type" value="Genomic_DNA"/>
</dbReference>
<keyword evidence="2" id="KW-1185">Reference proteome</keyword>
<gene>
    <name evidence="1" type="ORF">QF118_16315</name>
</gene>
<dbReference type="RefSeq" id="WP_282300103.1">
    <property type="nucleotide sequence ID" value="NZ_CP124616.1"/>
</dbReference>